<accession>A0A1Q6BA00</accession>
<dbReference type="AlphaFoldDB" id="A0A1Q6BA00"/>
<dbReference type="EMBL" id="LRKC01000161">
    <property type="protein sequence ID" value="OKV06242.1"/>
    <property type="molecule type" value="Genomic_DNA"/>
</dbReference>
<keyword evidence="1" id="KW-0472">Membrane</keyword>
<keyword evidence="1" id="KW-1133">Transmembrane helix</keyword>
<feature type="transmembrane region" description="Helical" evidence="1">
    <location>
        <begin position="160"/>
        <end position="178"/>
    </location>
</feature>
<reference evidence="2 3" key="1">
    <citation type="journal article" date="2017" name="Front. Cell. Infect. Microbiol.">
        <title>Chaperone-usher pili loci of human colonization factor-negative enterotoxigenic Escherichia coli.</title>
        <authorList>
            <person name="Del Canto F."/>
            <person name="Vidal R."/>
            <person name="Stine O.C."/>
            <person name="Pop M."/>
        </authorList>
    </citation>
    <scope>NUCLEOTIDE SEQUENCE [LARGE SCALE GENOMIC DNA]</scope>
    <source>
        <strain evidence="2 3">700324</strain>
    </source>
</reference>
<protein>
    <submittedName>
        <fullName evidence="2">Uncharacterized protein</fullName>
    </submittedName>
</protein>
<name>A0A1Q6BA00_ECOLX</name>
<keyword evidence="1" id="KW-0812">Transmembrane</keyword>
<evidence type="ECO:0000313" key="2">
    <source>
        <dbReference type="EMBL" id="OKV06242.1"/>
    </source>
</evidence>
<sequence>MDAMNMFCSVIFIFFIGFAWIFGYLIRMMYPKKISVFTAPGFSGTVTLPKAGDYAVTITLPHNSGIASNLPGASFYSAQFSISTTGRQQDIALQRTGKWGAYSCNKDFSGNNSHIIGLFHCHQTPANYDIICTNPEVIHDTYKVEIINYISLGKQMMKTIPGWILVFIAIGLLIIPQVS</sequence>
<proteinExistence type="predicted"/>
<feature type="transmembrane region" description="Helical" evidence="1">
    <location>
        <begin position="6"/>
        <end position="26"/>
    </location>
</feature>
<evidence type="ECO:0000313" key="3">
    <source>
        <dbReference type="Proteomes" id="UP000185794"/>
    </source>
</evidence>
<dbReference type="Proteomes" id="UP000185794">
    <property type="component" value="Unassembled WGS sequence"/>
</dbReference>
<gene>
    <name evidence="2" type="ORF">AWP47_23245</name>
</gene>
<comment type="caution">
    <text evidence="2">The sequence shown here is derived from an EMBL/GenBank/DDBJ whole genome shotgun (WGS) entry which is preliminary data.</text>
</comment>
<dbReference type="RefSeq" id="WP_000339828.1">
    <property type="nucleotide sequence ID" value="NZ_CAIZFD010000016.1"/>
</dbReference>
<evidence type="ECO:0000256" key="1">
    <source>
        <dbReference type="SAM" id="Phobius"/>
    </source>
</evidence>
<organism evidence="2 3">
    <name type="scientific">Escherichia coli</name>
    <dbReference type="NCBI Taxonomy" id="562"/>
    <lineage>
        <taxon>Bacteria</taxon>
        <taxon>Pseudomonadati</taxon>
        <taxon>Pseudomonadota</taxon>
        <taxon>Gammaproteobacteria</taxon>
        <taxon>Enterobacterales</taxon>
        <taxon>Enterobacteriaceae</taxon>
        <taxon>Escherichia</taxon>
    </lineage>
</organism>